<dbReference type="AlphaFoldDB" id="A0A1R3GN30"/>
<accession>A0A1R3GN30</accession>
<evidence type="ECO:0000256" key="1">
    <source>
        <dbReference type="SAM" id="SignalP"/>
    </source>
</evidence>
<keyword evidence="3" id="KW-1185">Reference proteome</keyword>
<reference evidence="3" key="1">
    <citation type="submission" date="2013-09" db="EMBL/GenBank/DDBJ databases">
        <title>Corchorus olitorius genome sequencing.</title>
        <authorList>
            <person name="Alam M."/>
            <person name="Haque M.S."/>
            <person name="Islam M.S."/>
            <person name="Emdad E.M."/>
            <person name="Islam M.M."/>
            <person name="Ahmed B."/>
            <person name="Halim A."/>
            <person name="Hossen Q.M.M."/>
            <person name="Hossain M.Z."/>
            <person name="Ahmed R."/>
            <person name="Khan M.M."/>
            <person name="Islam R."/>
            <person name="Rashid M.M."/>
            <person name="Khan S.A."/>
            <person name="Rahman M.S."/>
            <person name="Alam M."/>
            <person name="Yahiya A.S."/>
            <person name="Khan M.S."/>
            <person name="Azam M.S."/>
            <person name="Haque T."/>
            <person name="Lashkar M.Z.H."/>
            <person name="Akhand A.I."/>
            <person name="Morshed G."/>
            <person name="Roy S."/>
            <person name="Uddin K.S."/>
            <person name="Rabeya T."/>
            <person name="Hossain A.S."/>
            <person name="Chowdhury A."/>
            <person name="Snigdha A.R."/>
            <person name="Mortoza M.S."/>
            <person name="Matin S.A."/>
            <person name="Hoque S.M.E."/>
            <person name="Islam M.K."/>
            <person name="Roy D.K."/>
            <person name="Haider R."/>
            <person name="Moosa M.M."/>
            <person name="Elias S.M."/>
            <person name="Hasan A.M."/>
            <person name="Jahan S."/>
            <person name="Shafiuddin M."/>
            <person name="Mahmood N."/>
            <person name="Shommy N.S."/>
        </authorList>
    </citation>
    <scope>NUCLEOTIDE SEQUENCE [LARGE SCALE GENOMIC DNA]</scope>
    <source>
        <strain evidence="3">cv. O-4</strain>
    </source>
</reference>
<protein>
    <recommendedName>
        <fullName evidence="4">Secreted protein</fullName>
    </recommendedName>
</protein>
<dbReference type="EMBL" id="AWUE01022116">
    <property type="protein sequence ID" value="OMO59493.1"/>
    <property type="molecule type" value="Genomic_DNA"/>
</dbReference>
<evidence type="ECO:0000313" key="2">
    <source>
        <dbReference type="EMBL" id="OMO59493.1"/>
    </source>
</evidence>
<dbReference type="Proteomes" id="UP000187203">
    <property type="component" value="Unassembled WGS sequence"/>
</dbReference>
<comment type="caution">
    <text evidence="2">The sequence shown here is derived from an EMBL/GenBank/DDBJ whole genome shotgun (WGS) entry which is preliminary data.</text>
</comment>
<evidence type="ECO:0008006" key="4">
    <source>
        <dbReference type="Google" id="ProtNLM"/>
    </source>
</evidence>
<feature type="chain" id="PRO_5013294668" description="Secreted protein" evidence="1">
    <location>
        <begin position="19"/>
        <end position="85"/>
    </location>
</feature>
<evidence type="ECO:0000313" key="3">
    <source>
        <dbReference type="Proteomes" id="UP000187203"/>
    </source>
</evidence>
<proteinExistence type="predicted"/>
<gene>
    <name evidence="2" type="ORF">COLO4_34195</name>
</gene>
<organism evidence="2 3">
    <name type="scientific">Corchorus olitorius</name>
    <dbReference type="NCBI Taxonomy" id="93759"/>
    <lineage>
        <taxon>Eukaryota</taxon>
        <taxon>Viridiplantae</taxon>
        <taxon>Streptophyta</taxon>
        <taxon>Embryophyta</taxon>
        <taxon>Tracheophyta</taxon>
        <taxon>Spermatophyta</taxon>
        <taxon>Magnoliopsida</taxon>
        <taxon>eudicotyledons</taxon>
        <taxon>Gunneridae</taxon>
        <taxon>Pentapetalae</taxon>
        <taxon>rosids</taxon>
        <taxon>malvids</taxon>
        <taxon>Malvales</taxon>
        <taxon>Malvaceae</taxon>
        <taxon>Grewioideae</taxon>
        <taxon>Apeibeae</taxon>
        <taxon>Corchorus</taxon>
    </lineage>
</organism>
<sequence length="85" mass="9732">MPLLVCFALCWNLGVVGAAGQGVPNVRSCWLIPSNLLAQFPNFMAHVILVSRGLMWRLRWQGQVDPAFCFCVKRFYCYCKRFMQG</sequence>
<feature type="signal peptide" evidence="1">
    <location>
        <begin position="1"/>
        <end position="18"/>
    </location>
</feature>
<name>A0A1R3GN30_9ROSI</name>
<keyword evidence="1" id="KW-0732">Signal</keyword>